<organism evidence="1 2">
    <name type="scientific">Thalassiosira oceanica</name>
    <name type="common">Marine diatom</name>
    <dbReference type="NCBI Taxonomy" id="159749"/>
    <lineage>
        <taxon>Eukaryota</taxon>
        <taxon>Sar</taxon>
        <taxon>Stramenopiles</taxon>
        <taxon>Ochrophyta</taxon>
        <taxon>Bacillariophyta</taxon>
        <taxon>Coscinodiscophyceae</taxon>
        <taxon>Thalassiosirophycidae</taxon>
        <taxon>Thalassiosirales</taxon>
        <taxon>Thalassiosiraceae</taxon>
        <taxon>Thalassiosira</taxon>
    </lineage>
</organism>
<gene>
    <name evidence="1" type="ORF">THAOC_12961</name>
</gene>
<evidence type="ECO:0000313" key="1">
    <source>
        <dbReference type="EMBL" id="EJK66135.1"/>
    </source>
</evidence>
<dbReference type="Proteomes" id="UP000266841">
    <property type="component" value="Unassembled WGS sequence"/>
</dbReference>
<evidence type="ECO:0000313" key="2">
    <source>
        <dbReference type="Proteomes" id="UP000266841"/>
    </source>
</evidence>
<dbReference type="AlphaFoldDB" id="K0SLD4"/>
<sequence>MNTSRLSERDVVQRLSTPTSSLVNVNSFRHAIRDQVNFALVYVHSKPVYAHPFQRDFDAWIESRQRDLNVAFAFPDAADANLLHILFWTKGKDAGVLAELKSDALAKSDDVSDGLFHVFGSDSSAASEPARRSAVLRHTHHITSLAGYMRPGPSEWAGKSPPMIGVFRRAILPGKSEALAKSFKSVCDIWCATVPGILAAMVAPDPKDDNYVYDIRIFADKASYDGHVDKTNADLVRAMDVWFSHYDTSIPHRGAMFGTAEDTSDPAMHSSSVKDRPIKVDFNIFHYGKGGCMGRRPYQPDVHISSAVSRTVESEVTVKHKDHCPAEMRWDDGLAAVVFEPVNAQLVKKAISIGVIGESGQKIYGC</sequence>
<dbReference type="EMBL" id="AGNL01015245">
    <property type="protein sequence ID" value="EJK66135.1"/>
    <property type="molecule type" value="Genomic_DNA"/>
</dbReference>
<proteinExistence type="predicted"/>
<reference evidence="1 2" key="1">
    <citation type="journal article" date="2012" name="Genome Biol.">
        <title>Genome and low-iron response of an oceanic diatom adapted to chronic iron limitation.</title>
        <authorList>
            <person name="Lommer M."/>
            <person name="Specht M."/>
            <person name="Roy A.S."/>
            <person name="Kraemer L."/>
            <person name="Andreson R."/>
            <person name="Gutowska M.A."/>
            <person name="Wolf J."/>
            <person name="Bergner S.V."/>
            <person name="Schilhabel M.B."/>
            <person name="Klostermeier U.C."/>
            <person name="Beiko R.G."/>
            <person name="Rosenstiel P."/>
            <person name="Hippler M."/>
            <person name="Laroche J."/>
        </authorList>
    </citation>
    <scope>NUCLEOTIDE SEQUENCE [LARGE SCALE GENOMIC DNA]</scope>
    <source>
        <strain evidence="1 2">CCMP1005</strain>
    </source>
</reference>
<dbReference type="eggNOG" id="ENOG502STNS">
    <property type="taxonomic scope" value="Eukaryota"/>
</dbReference>
<keyword evidence="2" id="KW-1185">Reference proteome</keyword>
<protein>
    <submittedName>
        <fullName evidence="1">Uncharacterized protein</fullName>
    </submittedName>
</protein>
<comment type="caution">
    <text evidence="1">The sequence shown here is derived from an EMBL/GenBank/DDBJ whole genome shotgun (WGS) entry which is preliminary data.</text>
</comment>
<accession>K0SLD4</accession>
<name>K0SLD4_THAOC</name>